<dbReference type="Pfam" id="PF04615">
    <property type="entry name" value="Utp14"/>
    <property type="match status" value="1"/>
</dbReference>
<feature type="compositionally biased region" description="Acidic residues" evidence="5">
    <location>
        <begin position="526"/>
        <end position="535"/>
    </location>
</feature>
<reference evidence="6 7" key="2">
    <citation type="journal article" date="2007" name="BMC Biol.">
        <title>A 100%-complete sequence reveals unusually simple genomic features in the hot-spring red alga Cyanidioschyzon merolae.</title>
        <authorList>
            <person name="Nozaki H."/>
            <person name="Takano H."/>
            <person name="Misumi O."/>
            <person name="Terasawa K."/>
            <person name="Matsuzaki M."/>
            <person name="Maruyama S."/>
            <person name="Nishida K."/>
            <person name="Yagisawa F."/>
            <person name="Yoshida Y."/>
            <person name="Fujiwara T."/>
            <person name="Takio S."/>
            <person name="Tamura K."/>
            <person name="Chung S.J."/>
            <person name="Nakamura S."/>
            <person name="Kuroiwa H."/>
            <person name="Tanaka K."/>
            <person name="Sato N."/>
            <person name="Kuroiwa T."/>
        </authorList>
    </citation>
    <scope>NUCLEOTIDE SEQUENCE [LARGE SCALE GENOMIC DNA]</scope>
    <source>
        <strain evidence="6 7">10D</strain>
    </source>
</reference>
<dbReference type="STRING" id="280699.M1UQW0"/>
<feature type="compositionally biased region" description="Low complexity" evidence="5">
    <location>
        <begin position="514"/>
        <end position="525"/>
    </location>
</feature>
<protein>
    <submittedName>
        <fullName evidence="6">Similar to U3 snoRNP component Utp14p</fullName>
    </submittedName>
</protein>
<gene>
    <name evidence="6" type="ORF">CYME_CMI018C</name>
</gene>
<feature type="region of interest" description="Disordered" evidence="5">
    <location>
        <begin position="1"/>
        <end position="24"/>
    </location>
</feature>
<feature type="compositionally biased region" description="Low complexity" evidence="5">
    <location>
        <begin position="647"/>
        <end position="657"/>
    </location>
</feature>
<accession>M1UQW0</accession>
<feature type="region of interest" description="Disordered" evidence="5">
    <location>
        <begin position="514"/>
        <end position="589"/>
    </location>
</feature>
<keyword evidence="3" id="KW-0539">Nucleus</keyword>
<feature type="compositionally biased region" description="Polar residues" evidence="5">
    <location>
        <begin position="617"/>
        <end position="639"/>
    </location>
</feature>
<dbReference type="Proteomes" id="UP000007014">
    <property type="component" value="Chromosome 9"/>
</dbReference>
<evidence type="ECO:0000256" key="1">
    <source>
        <dbReference type="ARBA" id="ARBA00004604"/>
    </source>
</evidence>
<dbReference type="InterPro" id="IPR006709">
    <property type="entry name" value="SSU_processome_Utp14"/>
</dbReference>
<dbReference type="KEGG" id="cme:CYME_CMI018C"/>
<dbReference type="AlphaFoldDB" id="M1UQW0"/>
<feature type="compositionally biased region" description="Low complexity" evidence="5">
    <location>
        <begin position="790"/>
        <end position="802"/>
    </location>
</feature>
<feature type="region of interest" description="Disordered" evidence="5">
    <location>
        <begin position="99"/>
        <end position="121"/>
    </location>
</feature>
<feature type="compositionally biased region" description="Basic and acidic residues" evidence="5">
    <location>
        <begin position="357"/>
        <end position="372"/>
    </location>
</feature>
<feature type="compositionally biased region" description="Basic and acidic residues" evidence="5">
    <location>
        <begin position="100"/>
        <end position="110"/>
    </location>
</feature>
<organism evidence="6 7">
    <name type="scientific">Cyanidioschyzon merolae (strain NIES-3377 / 10D)</name>
    <name type="common">Unicellular red alga</name>
    <dbReference type="NCBI Taxonomy" id="280699"/>
    <lineage>
        <taxon>Eukaryota</taxon>
        <taxon>Rhodophyta</taxon>
        <taxon>Bangiophyceae</taxon>
        <taxon>Cyanidiales</taxon>
        <taxon>Cyanidiaceae</taxon>
        <taxon>Cyanidioschyzon</taxon>
    </lineage>
</organism>
<evidence type="ECO:0000313" key="7">
    <source>
        <dbReference type="Proteomes" id="UP000007014"/>
    </source>
</evidence>
<feature type="compositionally biased region" description="Basic and acidic residues" evidence="5">
    <location>
        <begin position="559"/>
        <end position="570"/>
    </location>
</feature>
<dbReference type="GeneID" id="16993840"/>
<dbReference type="RefSeq" id="XP_005536217.1">
    <property type="nucleotide sequence ID" value="XM_005536160.1"/>
</dbReference>
<evidence type="ECO:0000256" key="4">
    <source>
        <dbReference type="SAM" id="Coils"/>
    </source>
</evidence>
<name>M1UQW0_CYAM1</name>
<feature type="region of interest" description="Disordered" evidence="5">
    <location>
        <begin position="781"/>
        <end position="837"/>
    </location>
</feature>
<keyword evidence="4" id="KW-0175">Coiled coil</keyword>
<feature type="region of interest" description="Disordered" evidence="5">
    <location>
        <begin position="357"/>
        <end position="383"/>
    </location>
</feature>
<dbReference type="GO" id="GO:0006364">
    <property type="term" value="P:rRNA processing"/>
    <property type="evidence" value="ECO:0007669"/>
    <property type="project" value="InterPro"/>
</dbReference>
<sequence>MFKACPLLTTAEEDMSSSEDGEHQFSTMKILERRLGLEVWSDTDSEEQFSPANGPSEASDADAWYLSADAEPGVDSGEAHDALLRSVLGRVPSRARHVRERLDAPPEHPEQPSLGWSGSHEQPQVRLTDFLGALSPRDVHHEEMKRHIERLSQARPDQRLRPPPHRLAAAAAQQKAAYQARKKELEGWRPVVQHLESKQHLSFPLKDASELGEASFGEAVNDLQQLDRAMRQTPRAGLETTVRDILVAQEALDENQMLQAESRALQHLTRSEIERRKRELARNRTLLFYQEQRAKLLKRITSRRTRRLRKHRRERVRELRIRDLQAIAGAGSKAPGQRPAAATNNDEVAAARSELEALQREQERQRALERATQRHRRKSQWVRHQLQRGFEKLDTATRDAIREQDRAADLALRRPAALLSTGSSEERMEDAGGSLPPSNPQHAPSDLETENVAARSSAAGSGQGATKSALSGLAGLAFMKRAAEQVLHDVPNKRDCQAENWVHARRRYGVRVADSATDTSVTDASESSEDEDDSLDNIRNRLSDDEDANDRAACGARCSHGERKNPETRHTGTSGAAGPIGDDSIPLRPTDATFQKFEAALGDETELAASKRFETASAPNRETTPNDETPVTESASEQPVETCDGVPAHALPAAPSASRKRHRAEETAEFSALGDGTCSARHLESVASVRRNGPTGDTSGAEAHKSSTPDPYRNPWLQQSASAGHPGDPLCKSSNAGFETHATDAVALKRLRAPSPAPNGDALTYVSTPGAADASCVSAARASTPRTRVSASNASVSSDAPSEAAQHKCATNAAAASAGSALKDQPAGHRHDNEASDEQVRWVQVAFGDAGAATAEDEAEFARQKAAQLEAELDELADTSAIPTVLPGWGFWSGAGLESAYERRLKERREQAAARVRAMAQARRRDRQLGHVILSERRLARAADMLQVRRVPSGFQGAAHFEAVTVGGTPLGPEWVTVRTHEQLVRPAVQSRRGVPIAPLLRKHLVP</sequence>
<proteinExistence type="predicted"/>
<feature type="region of interest" description="Disordered" evidence="5">
    <location>
        <begin position="687"/>
        <end position="736"/>
    </location>
</feature>
<dbReference type="OrthoDB" id="277439at2759"/>
<dbReference type="PANTHER" id="PTHR14150">
    <property type="entry name" value="U3 SMALL NUCLEOLAR RNA-ASSOCIATED PROTEIN 14"/>
    <property type="match status" value="1"/>
</dbReference>
<feature type="region of interest" description="Disordered" evidence="5">
    <location>
        <begin position="613"/>
        <end position="675"/>
    </location>
</feature>
<evidence type="ECO:0000256" key="2">
    <source>
        <dbReference type="ARBA" id="ARBA00022553"/>
    </source>
</evidence>
<comment type="subcellular location">
    <subcellularLocation>
        <location evidence="1">Nucleus</location>
        <location evidence="1">Nucleolus</location>
    </subcellularLocation>
</comment>
<evidence type="ECO:0000256" key="5">
    <source>
        <dbReference type="SAM" id="MobiDB-lite"/>
    </source>
</evidence>
<dbReference type="GO" id="GO:0032040">
    <property type="term" value="C:small-subunit processome"/>
    <property type="evidence" value="ECO:0007669"/>
    <property type="project" value="InterPro"/>
</dbReference>
<feature type="compositionally biased region" description="Low complexity" evidence="5">
    <location>
        <begin position="453"/>
        <end position="467"/>
    </location>
</feature>
<keyword evidence="2" id="KW-0597">Phosphoprotein</keyword>
<dbReference type="eggNOG" id="KOG2172">
    <property type="taxonomic scope" value="Eukaryota"/>
</dbReference>
<dbReference type="PANTHER" id="PTHR14150:SF12">
    <property type="entry name" value="U3 SMALL NUCLEOLAR RNA-ASSOCIATED PROTEIN 14 HOMOLOG A"/>
    <property type="match status" value="1"/>
</dbReference>
<feature type="compositionally biased region" description="Basic and acidic residues" evidence="5">
    <location>
        <begin position="826"/>
        <end position="837"/>
    </location>
</feature>
<feature type="region of interest" description="Disordered" evidence="5">
    <location>
        <begin position="413"/>
        <end position="467"/>
    </location>
</feature>
<reference evidence="6 7" key="1">
    <citation type="journal article" date="2004" name="Nature">
        <title>Genome sequence of the ultrasmall unicellular red alga Cyanidioschyzon merolae 10D.</title>
        <authorList>
            <person name="Matsuzaki M."/>
            <person name="Misumi O."/>
            <person name="Shin-i T."/>
            <person name="Maruyama S."/>
            <person name="Takahara M."/>
            <person name="Miyagishima S."/>
            <person name="Mori T."/>
            <person name="Nishida K."/>
            <person name="Yagisawa F."/>
            <person name="Nishida K."/>
            <person name="Yoshida Y."/>
            <person name="Nishimura Y."/>
            <person name="Nakao S."/>
            <person name="Kobayashi T."/>
            <person name="Momoyama Y."/>
            <person name="Higashiyama T."/>
            <person name="Minoda A."/>
            <person name="Sano M."/>
            <person name="Nomoto H."/>
            <person name="Oishi K."/>
            <person name="Hayashi H."/>
            <person name="Ohta F."/>
            <person name="Nishizaka S."/>
            <person name="Haga S."/>
            <person name="Miura S."/>
            <person name="Morishita T."/>
            <person name="Kabeya Y."/>
            <person name="Terasawa K."/>
            <person name="Suzuki Y."/>
            <person name="Ishii Y."/>
            <person name="Asakawa S."/>
            <person name="Takano H."/>
            <person name="Ohta N."/>
            <person name="Kuroiwa H."/>
            <person name="Tanaka K."/>
            <person name="Shimizu N."/>
            <person name="Sugano S."/>
            <person name="Sato N."/>
            <person name="Nozaki H."/>
            <person name="Ogasawara N."/>
            <person name="Kohara Y."/>
            <person name="Kuroiwa T."/>
        </authorList>
    </citation>
    <scope>NUCLEOTIDE SEQUENCE [LARGE SCALE GENOMIC DNA]</scope>
    <source>
        <strain evidence="6 7">10D</strain>
    </source>
</reference>
<keyword evidence="7" id="KW-1185">Reference proteome</keyword>
<evidence type="ECO:0000256" key="3">
    <source>
        <dbReference type="ARBA" id="ARBA00023242"/>
    </source>
</evidence>
<evidence type="ECO:0000313" key="6">
    <source>
        <dbReference type="EMBL" id="BAM79931.1"/>
    </source>
</evidence>
<dbReference type="EMBL" id="AP006491">
    <property type="protein sequence ID" value="BAM79931.1"/>
    <property type="molecule type" value="Genomic_DNA"/>
</dbReference>
<feature type="coiled-coil region" evidence="4">
    <location>
        <begin position="852"/>
        <end position="879"/>
    </location>
</feature>